<dbReference type="PATRIC" id="fig|713887.8.peg.379"/>
<dbReference type="HOGENOM" id="CLU_101804_0_0_3"/>
<name>D3ENU3_ATETH</name>
<dbReference type="AlphaFoldDB" id="D3ENU3"/>
<dbReference type="Proteomes" id="UP000001405">
    <property type="component" value="Chromosome"/>
</dbReference>
<keyword evidence="1" id="KW-1133">Transmembrane helix</keyword>
<gene>
    <name evidence="2" type="ordered locus">UCYN_04060</name>
</gene>
<evidence type="ECO:0000313" key="3">
    <source>
        <dbReference type="Proteomes" id="UP000001405"/>
    </source>
</evidence>
<accession>D3ENU3</accession>
<dbReference type="RefSeq" id="WP_012953808.1">
    <property type="nucleotide sequence ID" value="NC_013771.1"/>
</dbReference>
<sequence>MLVPLTRKAFKQLIPLVATGTQYSFYWGKWRDLLQRLFLSLVLLIMAWLLGTLLVSGWLTIQFVFYIITGSYWLWAPILWASIKNMSCLNYQYCGFWRGRVLDIFTTEELVREEQTVNKFGELIIIKNKRRLINIEVGDNKGFKTTVKTPIDKLFQSVRPGDFAEMLVLSQVSNLSRIAKTTDVYLPQHNLWVGKYPYLRRDIFKQISKNLKNKKSTFLQL</sequence>
<feature type="transmembrane region" description="Helical" evidence="1">
    <location>
        <begin position="37"/>
        <end position="57"/>
    </location>
</feature>
<dbReference type="KEGG" id="cyu:UCYN_04060"/>
<dbReference type="OrthoDB" id="459934at2"/>
<reference evidence="2 3" key="1">
    <citation type="journal article" date="2010" name="Nature">
        <title>Metabolic streamlining in an open-ocean nitrogen-fixing cyanobacterium.</title>
        <authorList>
            <person name="Tripp H.J."/>
            <person name="Bench S.R."/>
            <person name="Turk K.A."/>
            <person name="Foster R.A."/>
            <person name="Desany B.A."/>
            <person name="Niazi F."/>
            <person name="Affourtit J.P."/>
            <person name="Zehr J.P."/>
        </authorList>
    </citation>
    <scope>NUCLEOTIDE SEQUENCE [LARGE SCALE GENOMIC DNA]</scope>
    <source>
        <strain evidence="3">ALOHA</strain>
    </source>
</reference>
<proteinExistence type="predicted"/>
<dbReference type="STRING" id="1453429.UCYN_04060"/>
<keyword evidence="1" id="KW-0472">Membrane</keyword>
<dbReference type="EMBL" id="CP001842">
    <property type="protein sequence ID" value="ADB95143.1"/>
    <property type="molecule type" value="Genomic_DNA"/>
</dbReference>
<organism evidence="3">
    <name type="scientific">Atelocyanobacterium thalassa (isolate ALOHA)</name>
    <dbReference type="NCBI Taxonomy" id="1453429"/>
    <lineage>
        <taxon>Bacteria</taxon>
        <taxon>Bacillati</taxon>
        <taxon>Cyanobacteriota</taxon>
        <taxon>Cyanophyceae</taxon>
        <taxon>Oscillatoriophycideae</taxon>
        <taxon>Chroococcales</taxon>
        <taxon>Aphanothecaceae</taxon>
        <taxon>Candidatus Atelocyanobacterium</taxon>
        <taxon>Candidatus Atelocyanobacterium thalassae</taxon>
    </lineage>
</organism>
<evidence type="ECO:0008006" key="4">
    <source>
        <dbReference type="Google" id="ProtNLM"/>
    </source>
</evidence>
<evidence type="ECO:0000313" key="2">
    <source>
        <dbReference type="EMBL" id="ADB95143.1"/>
    </source>
</evidence>
<keyword evidence="3" id="KW-1185">Reference proteome</keyword>
<feature type="transmembrane region" description="Helical" evidence="1">
    <location>
        <begin position="63"/>
        <end position="83"/>
    </location>
</feature>
<protein>
    <recommendedName>
        <fullName evidence="4">Phosphate ABC transporter permease</fullName>
    </recommendedName>
</protein>
<evidence type="ECO:0000256" key="1">
    <source>
        <dbReference type="SAM" id="Phobius"/>
    </source>
</evidence>
<keyword evidence="1" id="KW-0812">Transmembrane</keyword>